<organism evidence="1 2">
    <name type="scientific">Pseudomarimonas arenosa</name>
    <dbReference type="NCBI Taxonomy" id="2774145"/>
    <lineage>
        <taxon>Bacteria</taxon>
        <taxon>Pseudomonadati</taxon>
        <taxon>Pseudomonadota</taxon>
        <taxon>Gammaproteobacteria</taxon>
        <taxon>Lysobacterales</taxon>
        <taxon>Lysobacteraceae</taxon>
        <taxon>Pseudomarimonas</taxon>
    </lineage>
</organism>
<proteinExistence type="predicted"/>
<evidence type="ECO:0000313" key="2">
    <source>
        <dbReference type="Proteomes" id="UP000613768"/>
    </source>
</evidence>
<accession>A0AAW3ZU49</accession>
<sequence length="301" mass="33013">MHSTPNLDQQLVRILQNGPQELVWEMVESVVHQGTRLAGAASVASAIVDAIRLEPVRVVLLARPLMQLCQGDPWAKFPVLLSDEHLAWSECESESGACQAVARAAANLCGELLQDGDWRVRHASRCVAFWERPHLACTANKRQAHQRIEELGIALSWLFSGAHKNVCAPVACCDSLMSGLTSSSVISKAETELAVLSAIELGSNNDLIWFDGDLLPALLFAAKVLRDDLIGTLSAIIESVQSNPFQLQSVLANTLRLVRSMDWSDHERKYFGSLQTSLGTEGWTYPELVTLRQLARVSCSD</sequence>
<dbReference type="AlphaFoldDB" id="A0AAW3ZU49"/>
<reference evidence="1 2" key="1">
    <citation type="submission" date="2020-09" db="EMBL/GenBank/DDBJ databases">
        <title>Pseudoxanthomonas sp. CAU 1598 isolated from sand of Yaerae Beach.</title>
        <authorList>
            <person name="Kim W."/>
        </authorList>
    </citation>
    <scope>NUCLEOTIDE SEQUENCE [LARGE SCALE GENOMIC DNA]</scope>
    <source>
        <strain evidence="1 2">CAU 1598</strain>
    </source>
</reference>
<dbReference type="EMBL" id="JACYTR010000112">
    <property type="protein sequence ID" value="MBD8528280.1"/>
    <property type="molecule type" value="Genomic_DNA"/>
</dbReference>
<keyword evidence="2" id="KW-1185">Reference proteome</keyword>
<dbReference type="RefSeq" id="WP_192031697.1">
    <property type="nucleotide sequence ID" value="NZ_JACYTR010000112.1"/>
</dbReference>
<name>A0AAW3ZU49_9GAMM</name>
<gene>
    <name evidence="1" type="ORF">IFO71_21250</name>
</gene>
<protein>
    <submittedName>
        <fullName evidence="1">Uncharacterized protein</fullName>
    </submittedName>
</protein>
<comment type="caution">
    <text evidence="1">The sequence shown here is derived from an EMBL/GenBank/DDBJ whole genome shotgun (WGS) entry which is preliminary data.</text>
</comment>
<evidence type="ECO:0000313" key="1">
    <source>
        <dbReference type="EMBL" id="MBD8528280.1"/>
    </source>
</evidence>
<dbReference type="Proteomes" id="UP000613768">
    <property type="component" value="Unassembled WGS sequence"/>
</dbReference>